<dbReference type="Pfam" id="PF25879">
    <property type="entry name" value="WHD_LYAR"/>
    <property type="match status" value="1"/>
</dbReference>
<feature type="domain" description="RRM" evidence="6">
    <location>
        <begin position="131"/>
        <end position="208"/>
    </location>
</feature>
<organism evidence="7 8">
    <name type="scientific">Cymbomonas tetramitiformis</name>
    <dbReference type="NCBI Taxonomy" id="36881"/>
    <lineage>
        <taxon>Eukaryota</taxon>
        <taxon>Viridiplantae</taxon>
        <taxon>Chlorophyta</taxon>
        <taxon>Pyramimonadophyceae</taxon>
        <taxon>Pyramimonadales</taxon>
        <taxon>Pyramimonadaceae</taxon>
        <taxon>Cymbomonas</taxon>
    </lineage>
</organism>
<dbReference type="PANTHER" id="PTHR23236">
    <property type="entry name" value="EUKARYOTIC TRANSLATION INITIATION FACTOR 4B/4H"/>
    <property type="match status" value="1"/>
</dbReference>
<protein>
    <recommendedName>
        <fullName evidence="6">RRM domain-containing protein</fullName>
    </recommendedName>
</protein>
<dbReference type="SMART" id="SM00360">
    <property type="entry name" value="RRM"/>
    <property type="match status" value="2"/>
</dbReference>
<dbReference type="PANTHER" id="PTHR23236:SF11">
    <property type="entry name" value="EUKARYOTIC TRANSLATION INITIATION FACTOR 4H"/>
    <property type="match status" value="1"/>
</dbReference>
<evidence type="ECO:0000313" key="8">
    <source>
        <dbReference type="Proteomes" id="UP001190700"/>
    </source>
</evidence>
<feature type="domain" description="RRM" evidence="6">
    <location>
        <begin position="234"/>
        <end position="313"/>
    </location>
</feature>
<dbReference type="InterPro" id="IPR058719">
    <property type="entry name" value="WHD_LYAR"/>
</dbReference>
<dbReference type="SUPFAM" id="SSF54928">
    <property type="entry name" value="RNA-binding domain, RBD"/>
    <property type="match status" value="2"/>
</dbReference>
<dbReference type="Gene3D" id="3.30.70.330">
    <property type="match status" value="2"/>
</dbReference>
<dbReference type="AlphaFoldDB" id="A0AAE0FSM6"/>
<dbReference type="InterPro" id="IPR012677">
    <property type="entry name" value="Nucleotide-bd_a/b_plait_sf"/>
</dbReference>
<feature type="compositionally biased region" description="Basic and acidic residues" evidence="5">
    <location>
        <begin position="96"/>
        <end position="113"/>
    </location>
</feature>
<keyword evidence="8" id="KW-1185">Reference proteome</keyword>
<feature type="compositionally biased region" description="Acidic residues" evidence="5">
    <location>
        <begin position="83"/>
        <end position="93"/>
    </location>
</feature>
<evidence type="ECO:0000256" key="1">
    <source>
        <dbReference type="ARBA" id="ARBA00004123"/>
    </source>
</evidence>
<dbReference type="GO" id="GO:0003723">
    <property type="term" value="F:RNA binding"/>
    <property type="evidence" value="ECO:0007669"/>
    <property type="project" value="UniProtKB-UniRule"/>
</dbReference>
<evidence type="ECO:0000313" key="7">
    <source>
        <dbReference type="EMBL" id="KAK3265002.1"/>
    </source>
</evidence>
<accession>A0AAE0FSM6</accession>
<evidence type="ECO:0000256" key="5">
    <source>
        <dbReference type="SAM" id="MobiDB-lite"/>
    </source>
</evidence>
<dbReference type="Proteomes" id="UP001190700">
    <property type="component" value="Unassembled WGS sequence"/>
</dbReference>
<gene>
    <name evidence="7" type="ORF">CYMTET_26286</name>
</gene>
<feature type="region of interest" description="Disordered" evidence="5">
    <location>
        <begin position="76"/>
        <end position="113"/>
    </location>
</feature>
<keyword evidence="3" id="KW-0539">Nucleus</keyword>
<dbReference type="CDD" id="cd00590">
    <property type="entry name" value="RRM_SF"/>
    <property type="match status" value="1"/>
</dbReference>
<dbReference type="EMBL" id="LGRX02014213">
    <property type="protein sequence ID" value="KAK3265002.1"/>
    <property type="molecule type" value="Genomic_DNA"/>
</dbReference>
<dbReference type="PROSITE" id="PS50102">
    <property type="entry name" value="RRM"/>
    <property type="match status" value="2"/>
</dbReference>
<name>A0AAE0FSM6_9CHLO</name>
<reference evidence="7 8" key="1">
    <citation type="journal article" date="2015" name="Genome Biol. Evol.">
        <title>Comparative Genomics of a Bacterivorous Green Alga Reveals Evolutionary Causalities and Consequences of Phago-Mixotrophic Mode of Nutrition.</title>
        <authorList>
            <person name="Burns J.A."/>
            <person name="Paasch A."/>
            <person name="Narechania A."/>
            <person name="Kim E."/>
        </authorList>
    </citation>
    <scope>NUCLEOTIDE SEQUENCE [LARGE SCALE GENOMIC DNA]</scope>
    <source>
        <strain evidence="7 8">PLY_AMNH</strain>
    </source>
</reference>
<dbReference type="InterPro" id="IPR035979">
    <property type="entry name" value="RBD_domain_sf"/>
</dbReference>
<comment type="caution">
    <text evidence="7">The sequence shown here is derived from an EMBL/GenBank/DDBJ whole genome shotgun (WGS) entry which is preliminary data.</text>
</comment>
<dbReference type="Pfam" id="PF00076">
    <property type="entry name" value="RRM_1"/>
    <property type="match status" value="2"/>
</dbReference>
<evidence type="ECO:0000256" key="4">
    <source>
        <dbReference type="PROSITE-ProRule" id="PRU00176"/>
    </source>
</evidence>
<keyword evidence="2 4" id="KW-0694">RNA-binding</keyword>
<evidence type="ECO:0000256" key="3">
    <source>
        <dbReference type="ARBA" id="ARBA00023242"/>
    </source>
</evidence>
<evidence type="ECO:0000259" key="6">
    <source>
        <dbReference type="PROSITE" id="PS50102"/>
    </source>
</evidence>
<evidence type="ECO:0000256" key="2">
    <source>
        <dbReference type="ARBA" id="ARBA00022884"/>
    </source>
</evidence>
<proteinExistence type="predicted"/>
<sequence length="330" mass="35661">MGKVTRKAVVRLLKAAPDNTMLVKHLRKALSAESGSDSGVDGDVLKQQLKQVLAQLLDKGRIRKDGSDVVLVQKAKRRSAGVDESDGDAEVGENSDQMKEEYEPAAKPADKEPRTEVAEAVQPSQNPSGCTRVFIGNLNFSIEEEELREAIPGITHIKWITDKAKRTFCGTVFVELATPEEAAAAVALSGYRSTLTKAGVLKANFAPARPGDKWPPYGPSSKPATEVPVGEACTRVFLGNLTYNIDEATLYQCIPGITSIEWITDRWTGDFYGTAFAEFATLEDATACVGMMGTPVGPKGFAKRPLKANFAPARGAPLGEYAQPENDSWW</sequence>
<dbReference type="InterPro" id="IPR000504">
    <property type="entry name" value="RRM_dom"/>
</dbReference>
<comment type="subcellular location">
    <subcellularLocation>
        <location evidence="1">Nucleus</location>
    </subcellularLocation>
</comment>